<dbReference type="Proteomes" id="UP000664795">
    <property type="component" value="Unassembled WGS sequence"/>
</dbReference>
<feature type="transmembrane region" description="Helical" evidence="1">
    <location>
        <begin position="42"/>
        <end position="62"/>
    </location>
</feature>
<feature type="transmembrane region" description="Helical" evidence="1">
    <location>
        <begin position="115"/>
        <end position="131"/>
    </location>
</feature>
<evidence type="ECO:0000313" key="3">
    <source>
        <dbReference type="Proteomes" id="UP000664795"/>
    </source>
</evidence>
<dbReference type="AlphaFoldDB" id="A0A939G3I2"/>
<reference evidence="2 3" key="1">
    <citation type="submission" date="2021-03" db="EMBL/GenBank/DDBJ databases">
        <title>Fibrella sp. HMF5036 genome sequencing and assembly.</title>
        <authorList>
            <person name="Kang H."/>
            <person name="Kim H."/>
            <person name="Bae S."/>
            <person name="Joh K."/>
        </authorList>
    </citation>
    <scope>NUCLEOTIDE SEQUENCE [LARGE SCALE GENOMIC DNA]</scope>
    <source>
        <strain evidence="2 3">HMF5036</strain>
    </source>
</reference>
<keyword evidence="3" id="KW-1185">Reference proteome</keyword>
<sequence length="133" mass="14985">MPTARITIDFGLVVLIWLVQLIVYPSFRYYNPTELAIWHPKYSNLITLIVGPLMLAQVALVGTELWQRFTWPTLLSAILVGLMWVATAFVSVPIHNAIAVGNASPTTLARLVDTNWLRTIGWTIIFLMGVIRH</sequence>
<evidence type="ECO:0000313" key="2">
    <source>
        <dbReference type="EMBL" id="MBO0931216.1"/>
    </source>
</evidence>
<organism evidence="2 3">
    <name type="scientific">Fibrella aquatilis</name>
    <dbReference type="NCBI Taxonomy" id="2817059"/>
    <lineage>
        <taxon>Bacteria</taxon>
        <taxon>Pseudomonadati</taxon>
        <taxon>Bacteroidota</taxon>
        <taxon>Cytophagia</taxon>
        <taxon>Cytophagales</taxon>
        <taxon>Spirosomataceae</taxon>
        <taxon>Fibrella</taxon>
    </lineage>
</organism>
<evidence type="ECO:0000256" key="1">
    <source>
        <dbReference type="SAM" id="Phobius"/>
    </source>
</evidence>
<feature type="transmembrane region" description="Helical" evidence="1">
    <location>
        <begin position="74"/>
        <end position="95"/>
    </location>
</feature>
<keyword evidence="1" id="KW-0472">Membrane</keyword>
<proteinExistence type="predicted"/>
<dbReference type="RefSeq" id="WP_207335186.1">
    <property type="nucleotide sequence ID" value="NZ_JAFMYU010000006.1"/>
</dbReference>
<evidence type="ECO:0008006" key="4">
    <source>
        <dbReference type="Google" id="ProtNLM"/>
    </source>
</evidence>
<gene>
    <name evidence="2" type="ORF">J2I48_09440</name>
</gene>
<keyword evidence="1" id="KW-1133">Transmembrane helix</keyword>
<name>A0A939G3I2_9BACT</name>
<accession>A0A939G3I2</accession>
<comment type="caution">
    <text evidence="2">The sequence shown here is derived from an EMBL/GenBank/DDBJ whole genome shotgun (WGS) entry which is preliminary data.</text>
</comment>
<keyword evidence="1" id="KW-0812">Transmembrane</keyword>
<protein>
    <recommendedName>
        <fullName evidence="4">DUF1772 domain-containing protein</fullName>
    </recommendedName>
</protein>
<feature type="transmembrane region" description="Helical" evidence="1">
    <location>
        <begin position="12"/>
        <end position="30"/>
    </location>
</feature>
<dbReference type="EMBL" id="JAFMYU010000006">
    <property type="protein sequence ID" value="MBO0931216.1"/>
    <property type="molecule type" value="Genomic_DNA"/>
</dbReference>